<dbReference type="GeneID" id="9593534"/>
<evidence type="ECO:0000313" key="3">
    <source>
        <dbReference type="EMBL" id="EFI91839.1"/>
    </source>
</evidence>
<keyword evidence="1" id="KW-0175">Coiled coil</keyword>
<keyword evidence="4" id="KW-1185">Reference proteome</keyword>
<evidence type="ECO:0000256" key="1">
    <source>
        <dbReference type="SAM" id="Coils"/>
    </source>
</evidence>
<dbReference type="InParanoid" id="D8QK66"/>
<evidence type="ECO:0000256" key="2">
    <source>
        <dbReference type="SAM" id="MobiDB-lite"/>
    </source>
</evidence>
<evidence type="ECO:0000313" key="4">
    <source>
        <dbReference type="Proteomes" id="UP000007431"/>
    </source>
</evidence>
<dbReference type="EMBL" id="GL377315">
    <property type="protein sequence ID" value="EFI91839.1"/>
    <property type="molecule type" value="Genomic_DNA"/>
</dbReference>
<feature type="coiled-coil region" evidence="1">
    <location>
        <begin position="656"/>
        <end position="690"/>
    </location>
</feature>
<dbReference type="SUPFAM" id="SSF52058">
    <property type="entry name" value="L domain-like"/>
    <property type="match status" value="1"/>
</dbReference>
<feature type="region of interest" description="Disordered" evidence="2">
    <location>
        <begin position="69"/>
        <end position="90"/>
    </location>
</feature>
<name>D8QK66_SCHCM</name>
<dbReference type="HOGENOM" id="CLU_247107_0_0_1"/>
<dbReference type="Proteomes" id="UP000007431">
    <property type="component" value="Unassembled WGS sequence"/>
</dbReference>
<organism evidence="4">
    <name type="scientific">Schizophyllum commune (strain H4-8 / FGSC 9210)</name>
    <name type="common">Split gill fungus</name>
    <dbReference type="NCBI Taxonomy" id="578458"/>
    <lineage>
        <taxon>Eukaryota</taxon>
        <taxon>Fungi</taxon>
        <taxon>Dikarya</taxon>
        <taxon>Basidiomycota</taxon>
        <taxon>Agaricomycotina</taxon>
        <taxon>Agaricomycetes</taxon>
        <taxon>Agaricomycetidae</taxon>
        <taxon>Agaricales</taxon>
        <taxon>Schizophyllaceae</taxon>
        <taxon>Schizophyllum</taxon>
    </lineage>
</organism>
<protein>
    <submittedName>
        <fullName evidence="3">Uncharacterized protein</fullName>
    </submittedName>
</protein>
<proteinExistence type="predicted"/>
<dbReference type="KEGG" id="scm:SCHCO_01109013"/>
<sequence>MPEALEWTDEKPKYNASGNVTNPEAWLDFEVAPIDWQLITVKDAKGDLPRSAMTDDFVPISTFVASSRSTLKRDRDHGTDLSPPSKRQRAETLTHPVEIDYVHPPVLNFGATWADNSCAYDAVATLMAWVTAEAPEEWLPRLKCWGSDGASILYSALDAHLSMTLAASLDVTAIRDSMRAFLHATAPATFVPGQYTVLHSVLSHLFNVNRCVAITTTQCKKSQTHDLHGAVGPRMRSSTAPVFEIEAQYARDVADHRITGPLPLRFVPGLNTAVAIPPSADDDFNRYIRALVLPSDWTKDTIAMVRLLAAIAPRNLTSIVFGRNGRAAWYVDMKTMWTSPTMDDLMAPVLTLTVFNAPREGLHFLFGRVPSSVGRPMSALLKAVHIKASAIVTDNWSDPTEPLGWRSEEDDEDSRVVMVADTLEIDLREGIRDLVKFIYFPSLVHLTLYTGRLRSGEWQTVERLLSDSASQLRTLRLYKGRYTESDTNFTNFYCHLTGLSTVIVHWALVSHLEGIHGLIFPGQVELIVEKYDANTAEEEEYERAAPVLHLPHWRRVAFKYMLPDGSGSQALQTQRLTQLRNKAGVPWIVFTVFEPRFCPDFRLDVIMSLLGHAVVGGTKLARTLRSSDYSISEEDIRGRSYPRDNIAAFRRREVLANELEQSLAECIAELAKLAELKNALTMRLRDLRALLSPIRRLGDDDLSCIFNHLALALDNPSDRAASFARTICKVCFRWNSVARRMVNVWTYLSLQHNRLPPTTRRSSRTSRWAHFSYQASLFSNAPVHVKWDHLSGFDELSHFASKCKGRLASLVVYMPWTDVDVLAKDGFCSLRRLDLVLFHSQCLGLAALGSMLRLEHLVLSGDGPSSGSDLENTFFCLPSLRHLSIDIDPPLPSSFIALSLAGSSLYLATLHIRTGLSIDCPPTAAHPIQLPSLVDLLLERSACALIWSIRTSGLKALGLRNVDVAEDLNGSLFEGLHAMLATAEETSQLTALSLSNVSTSLDREKAAIRPCLLQLANVTTILVAPGRSSNGLWDIADILAHMLTVGPKNLKALEFTAIELIEPQIDLGGCRIRKSSTRAVPTNSDVSPTQLPDASAYSDGVFYMGVDSLWRRAARQHSSALSAMGVVYACTSVRPTPFACALERFRNVLLRMGLGSYLDSSGPRLIRRHALLITTYITIAEHPAAIRKLEKGHQTVHVRSASDYRCMAMKASVIAPFVRELVIHHHELLAVGPAFTKVHTIDWCTKSAPSRSVDIQQRLPRFLSQFPSLVHLHMSARPYGLRDVDIGLQLASPGLRSLTISLKTMSSPFFLAESVAAYPDLRQLTISHHFFAQFSTFSAEYFRRNAPGITTLNFMQGLSWASLNDLLSVTPPMVTELGLGLFPANASMKPLANTAADTLRRLRVLKVDMRRGNDNKRREWHSLADFLHTERGKGNLAALQKLRIRVMTKRMSAVALAGNWCFALFDSGDGLNMIDWHVWVHQALGKTCSLEIVVIVDFALNGKRADDLLDAREPKKDSWFETADLKRPRSTSGE</sequence>
<dbReference type="OrthoDB" id="3090537at2759"/>
<dbReference type="VEuPathDB" id="FungiDB:SCHCODRAFT_01109013"/>
<reference evidence="3 4" key="1">
    <citation type="journal article" date="2010" name="Nat. Biotechnol.">
        <title>Genome sequence of the model mushroom Schizophyllum commune.</title>
        <authorList>
            <person name="Ohm R.A."/>
            <person name="de Jong J.F."/>
            <person name="Lugones L.G."/>
            <person name="Aerts A."/>
            <person name="Kothe E."/>
            <person name="Stajich J.E."/>
            <person name="de Vries R.P."/>
            <person name="Record E."/>
            <person name="Levasseur A."/>
            <person name="Baker S.E."/>
            <person name="Bartholomew K.A."/>
            <person name="Coutinho P.M."/>
            <person name="Erdmann S."/>
            <person name="Fowler T.J."/>
            <person name="Gathman A.C."/>
            <person name="Lombard V."/>
            <person name="Henrissat B."/>
            <person name="Knabe N."/>
            <person name="Kuees U."/>
            <person name="Lilly W.W."/>
            <person name="Lindquist E."/>
            <person name="Lucas S."/>
            <person name="Magnuson J.K."/>
            <person name="Piumi F."/>
            <person name="Raudaskoski M."/>
            <person name="Salamov A."/>
            <person name="Schmutz J."/>
            <person name="Schwarze F.W.M.R."/>
            <person name="vanKuyk P.A."/>
            <person name="Horton J.S."/>
            <person name="Grigoriev I.V."/>
            <person name="Woesten H.A.B."/>
        </authorList>
    </citation>
    <scope>NUCLEOTIDE SEQUENCE [LARGE SCALE GENOMIC DNA]</scope>
    <source>
        <strain evidence="4">H4-8 / FGSC 9210</strain>
    </source>
</reference>
<dbReference type="RefSeq" id="XP_003026742.1">
    <property type="nucleotide sequence ID" value="XM_003026696.1"/>
</dbReference>
<gene>
    <name evidence="3" type="ORF">SCHCODRAFT_238446</name>
</gene>
<accession>D8QK66</accession>